<comment type="function">
    <text evidence="4">Component of the A-type ATP synthase that produces ATP from ADP in the presence of a proton gradient across the membrane.</text>
</comment>
<dbReference type="HAMAP" id="MF_00312">
    <property type="entry name" value="ATP_synth_F_arch"/>
    <property type="match status" value="1"/>
</dbReference>
<evidence type="ECO:0000256" key="2">
    <source>
        <dbReference type="ARBA" id="ARBA00022448"/>
    </source>
</evidence>
<accession>A0A8J8TFC4</accession>
<dbReference type="GO" id="GO:0005886">
    <property type="term" value="C:plasma membrane"/>
    <property type="evidence" value="ECO:0007669"/>
    <property type="project" value="UniProtKB-SubCell"/>
</dbReference>
<dbReference type="GO" id="GO:0046933">
    <property type="term" value="F:proton-transporting ATP synthase activity, rotational mechanism"/>
    <property type="evidence" value="ECO:0007669"/>
    <property type="project" value="UniProtKB-UniRule"/>
</dbReference>
<dbReference type="OMA" id="EFTTGFR"/>
<dbReference type="InterPro" id="IPR008218">
    <property type="entry name" value="ATPase_V1-cplx_f_g_su"/>
</dbReference>
<dbReference type="EMBL" id="LVVT01000002">
    <property type="protein sequence ID" value="TQS84309.1"/>
    <property type="molecule type" value="Genomic_DNA"/>
</dbReference>
<comment type="subunit">
    <text evidence="4">Has multiple subunits with at least A(3), B(3), C, D, E, F, H, I and proteolipid K(x).</text>
</comment>
<dbReference type="Proteomes" id="UP000752814">
    <property type="component" value="Unassembled WGS sequence"/>
</dbReference>
<dbReference type="RefSeq" id="WP_020447952.1">
    <property type="nucleotide sequence ID" value="NZ_CAYAYA010000019.1"/>
</dbReference>
<comment type="similarity">
    <text evidence="1 4">Belongs to the V-ATPase F subunit family.</text>
</comment>
<keyword evidence="4" id="KW-0375">Hydrogen ion transport</keyword>
<dbReference type="InterPro" id="IPR022944">
    <property type="entry name" value="ATPase_V1-cplx_fsu_bac/arc"/>
</dbReference>
<dbReference type="GO" id="GO:0046961">
    <property type="term" value="F:proton-transporting ATPase activity, rotational mechanism"/>
    <property type="evidence" value="ECO:0007669"/>
    <property type="project" value="InterPro"/>
</dbReference>
<dbReference type="SUPFAM" id="SSF159468">
    <property type="entry name" value="AtpF-like"/>
    <property type="match status" value="1"/>
</dbReference>
<proteinExistence type="inferred from homology"/>
<keyword evidence="4" id="KW-0472">Membrane</keyword>
<sequence>MDFAVIGSEEFVMGFRLAGVKEVYAVEPEEYESKLLELITNRSIGILAVDSEDISRVSSSARKKALDSISPVVVQVGGEEGDLREKVKSAIGVDLYKTERD</sequence>
<evidence type="ECO:0000256" key="3">
    <source>
        <dbReference type="ARBA" id="ARBA00023065"/>
    </source>
</evidence>
<dbReference type="InterPro" id="IPR036906">
    <property type="entry name" value="ATPase_V1_fsu_sf"/>
</dbReference>
<keyword evidence="4" id="KW-1003">Cell membrane</keyword>
<dbReference type="AlphaFoldDB" id="A0A8J8TFC4"/>
<keyword evidence="3 4" id="KW-0406">Ion transport</keyword>
<evidence type="ECO:0000313" key="6">
    <source>
        <dbReference type="Proteomes" id="UP000752814"/>
    </source>
</evidence>
<comment type="caution">
    <text evidence="5">The sequence shown here is derived from an EMBL/GenBank/DDBJ whole genome shotgun (WGS) entry which is preliminary data.</text>
</comment>
<dbReference type="GO" id="GO:0005524">
    <property type="term" value="F:ATP binding"/>
    <property type="evidence" value="ECO:0007669"/>
    <property type="project" value="UniProtKB-UniRule"/>
</dbReference>
<keyword evidence="4" id="KW-0066">ATP synthesis</keyword>
<evidence type="ECO:0000256" key="1">
    <source>
        <dbReference type="ARBA" id="ARBA00010148"/>
    </source>
</evidence>
<evidence type="ECO:0000256" key="4">
    <source>
        <dbReference type="HAMAP-Rule" id="MF_00312"/>
    </source>
</evidence>
<protein>
    <recommendedName>
        <fullName evidence="4">A-type ATP synthase subunit F</fullName>
    </recommendedName>
</protein>
<dbReference type="GeneID" id="41322456"/>
<reference evidence="5" key="1">
    <citation type="submission" date="2016-03" db="EMBL/GenBank/DDBJ databases">
        <authorList>
            <person name="Borrel G."/>
            <person name="Mccann A."/>
            <person name="O'Toole P.W."/>
        </authorList>
    </citation>
    <scope>NUCLEOTIDE SEQUENCE</scope>
    <source>
        <strain evidence="5">183</strain>
    </source>
</reference>
<dbReference type="GO" id="GO:0042777">
    <property type="term" value="P:proton motive force-driven plasma membrane ATP synthesis"/>
    <property type="evidence" value="ECO:0007669"/>
    <property type="project" value="UniProtKB-UniRule"/>
</dbReference>
<dbReference type="Pfam" id="PF01990">
    <property type="entry name" value="ATP-synt_F"/>
    <property type="match status" value="1"/>
</dbReference>
<dbReference type="Gene3D" id="3.40.50.10580">
    <property type="entry name" value="ATPase, V1 complex, subunit F"/>
    <property type="match status" value="1"/>
</dbReference>
<name>A0A8J8TFC4_9ARCH</name>
<evidence type="ECO:0000313" key="5">
    <source>
        <dbReference type="EMBL" id="TQS84309.1"/>
    </source>
</evidence>
<keyword evidence="2 4" id="KW-0813">Transport</keyword>
<organism evidence="5 6">
    <name type="scientific">Candidatus Methanomassiliicoccus intestinalis</name>
    <dbReference type="NCBI Taxonomy" id="1406512"/>
    <lineage>
        <taxon>Archaea</taxon>
        <taxon>Methanobacteriati</taxon>
        <taxon>Thermoplasmatota</taxon>
        <taxon>Thermoplasmata</taxon>
        <taxon>Methanomassiliicoccales</taxon>
        <taxon>Methanomassiliicoccaceae</taxon>
        <taxon>Methanomassiliicoccus</taxon>
    </lineage>
</organism>
<gene>
    <name evidence="4" type="primary">atpF</name>
    <name evidence="5" type="ORF">A3207_05575</name>
</gene>
<comment type="subcellular location">
    <subcellularLocation>
        <location evidence="4">Cell membrane</location>
        <topology evidence="4">Peripheral membrane protein</topology>
    </subcellularLocation>
</comment>